<dbReference type="Proteomes" id="UP000030742">
    <property type="component" value="Unassembled WGS sequence"/>
</dbReference>
<dbReference type="OrthoDB" id="440325at2759"/>
<dbReference type="HOGENOM" id="CLU_005391_3_1_1"/>
<dbReference type="PANTHER" id="PTHR43570">
    <property type="entry name" value="ALDEHYDE DEHYDROGENASE"/>
    <property type="match status" value="1"/>
</dbReference>
<name>J3JVG7_DENPD</name>
<dbReference type="Gene3D" id="3.40.605.10">
    <property type="entry name" value="Aldehyde Dehydrogenase, Chain A, domain 1"/>
    <property type="match status" value="1"/>
</dbReference>
<dbReference type="EMBL" id="BT127235">
    <property type="protein sequence ID" value="AEE62197.1"/>
    <property type="molecule type" value="mRNA"/>
</dbReference>
<dbReference type="InterPro" id="IPR016161">
    <property type="entry name" value="Ald_DH/histidinol_DH"/>
</dbReference>
<evidence type="ECO:0000313" key="10">
    <source>
        <dbReference type="EMBL" id="AEE62197.1"/>
    </source>
</evidence>
<dbReference type="InterPro" id="IPR016163">
    <property type="entry name" value="Ald_DH_C"/>
</dbReference>
<evidence type="ECO:0000256" key="1">
    <source>
        <dbReference type="ARBA" id="ARBA00009986"/>
    </source>
</evidence>
<dbReference type="Proteomes" id="UP000019118">
    <property type="component" value="Unassembled WGS sequence"/>
</dbReference>
<dbReference type="STRING" id="77166.J3JVG7"/>
<dbReference type="PROSITE" id="PS00687">
    <property type="entry name" value="ALDEHYDE_DEHYDR_GLU"/>
    <property type="match status" value="1"/>
</dbReference>
<evidence type="ECO:0000256" key="6">
    <source>
        <dbReference type="PROSITE-ProRule" id="PRU10007"/>
    </source>
</evidence>
<dbReference type="InterPro" id="IPR012394">
    <property type="entry name" value="Aldehyde_DH_NAD(P)"/>
</dbReference>
<dbReference type="KEGG" id="dpa:109536810"/>
<evidence type="ECO:0000313" key="12">
    <source>
        <dbReference type="EnsemblMetazoa" id="XP_019758764.1"/>
    </source>
</evidence>
<evidence type="ECO:0000256" key="4">
    <source>
        <dbReference type="PIRNR" id="PIRNR036492"/>
    </source>
</evidence>
<dbReference type="EnsemblMetazoa" id="XM_019903206.1">
    <property type="protein sequence ID" value="XP_019758765.1"/>
    <property type="gene ID" value="LOC109536810"/>
</dbReference>
<feature type="active site" evidence="5">
    <location>
        <position position="244"/>
    </location>
</feature>
<proteinExistence type="evidence at transcript level"/>
<keyword evidence="8" id="KW-0812">Transmembrane</keyword>
<keyword evidence="8" id="KW-1133">Transmembrane helix</keyword>
<dbReference type="EnsemblMetazoa" id="XM_019903208.1">
    <property type="protein sequence ID" value="XP_019758767.1"/>
    <property type="gene ID" value="LOC109536810"/>
</dbReference>
<keyword evidence="3" id="KW-0520">NAD</keyword>
<evidence type="ECO:0000256" key="5">
    <source>
        <dbReference type="PIRSR" id="PIRSR036492-1"/>
    </source>
</evidence>
<protein>
    <recommendedName>
        <fullName evidence="4">Aldehyde dehydrogenase</fullName>
    </recommendedName>
</protein>
<keyword evidence="2 4" id="KW-0560">Oxidoreductase</keyword>
<dbReference type="GO" id="GO:0005737">
    <property type="term" value="C:cytoplasm"/>
    <property type="evidence" value="ECO:0007669"/>
    <property type="project" value="TreeGrafter"/>
</dbReference>
<gene>
    <name evidence="12" type="primary">109536810</name>
    <name evidence="11" type="ORF">D910_12393</name>
</gene>
<dbReference type="Gene3D" id="3.40.309.10">
    <property type="entry name" value="Aldehyde Dehydrogenase, Chain A, domain 2"/>
    <property type="match status" value="1"/>
</dbReference>
<accession>J3JVG7</accession>
<dbReference type="GO" id="GO:0006081">
    <property type="term" value="P:aldehyde metabolic process"/>
    <property type="evidence" value="ECO:0007669"/>
    <property type="project" value="InterPro"/>
</dbReference>
<evidence type="ECO:0000256" key="7">
    <source>
        <dbReference type="RuleBase" id="RU003345"/>
    </source>
</evidence>
<dbReference type="InterPro" id="IPR016162">
    <property type="entry name" value="Ald_DH_N"/>
</dbReference>
<reference evidence="10" key="1">
    <citation type="journal article" date="2012" name="Insect Biochem. Mol. Biol.">
        <title>Transcriptome and full-length cDNA resources for the mountain pine beetle, Dendroctonus ponderosae Hopkins, a major insect pest of pine forests.</title>
        <authorList>
            <person name="Keeling C.I."/>
            <person name="Henderson H."/>
            <person name="Li M."/>
            <person name="Yuen M."/>
            <person name="Clark E.L."/>
            <person name="Fraser J.D."/>
            <person name="Huber D.P."/>
            <person name="Liao N.Y."/>
            <person name="Roderick Docking T."/>
            <person name="Birol I."/>
            <person name="Chan S.K."/>
            <person name="Taylor G.A."/>
            <person name="Palmquist D."/>
            <person name="Jones S.J."/>
            <person name="Bohlmann J."/>
        </authorList>
    </citation>
    <scope>NUCLEOTIDE SEQUENCE</scope>
    <source>
        <tissue evidence="10">Antennae</tissue>
    </source>
</reference>
<keyword evidence="13" id="KW-1185">Reference proteome</keyword>
<dbReference type="PANTHER" id="PTHR43570:SF16">
    <property type="entry name" value="ALDEHYDE DEHYDROGENASE TYPE III, ISOFORM Q"/>
    <property type="match status" value="1"/>
</dbReference>
<evidence type="ECO:0000259" key="9">
    <source>
        <dbReference type="Pfam" id="PF00171"/>
    </source>
</evidence>
<evidence type="ECO:0000313" key="13">
    <source>
        <dbReference type="Proteomes" id="UP000019118"/>
    </source>
</evidence>
<reference evidence="12" key="3">
    <citation type="submission" date="2024-08" db="UniProtKB">
        <authorList>
            <consortium name="EnsemblMetazoa"/>
        </authorList>
    </citation>
    <scope>IDENTIFICATION</scope>
</reference>
<dbReference type="PIRSF" id="PIRSF036492">
    <property type="entry name" value="ALDH"/>
    <property type="match status" value="1"/>
</dbReference>
<dbReference type="CDD" id="cd07132">
    <property type="entry name" value="ALDH_F3AB"/>
    <property type="match status" value="1"/>
</dbReference>
<evidence type="ECO:0000256" key="3">
    <source>
        <dbReference type="ARBA" id="ARBA00023027"/>
    </source>
</evidence>
<dbReference type="FunFam" id="3.40.605.10:FF:000004">
    <property type="entry name" value="Aldehyde dehydrogenase"/>
    <property type="match status" value="1"/>
</dbReference>
<evidence type="ECO:0000256" key="2">
    <source>
        <dbReference type="ARBA" id="ARBA00023002"/>
    </source>
</evidence>
<organism evidence="10">
    <name type="scientific">Dendroctonus ponderosae</name>
    <name type="common">Mountain pine beetle</name>
    <dbReference type="NCBI Taxonomy" id="77166"/>
    <lineage>
        <taxon>Eukaryota</taxon>
        <taxon>Metazoa</taxon>
        <taxon>Ecdysozoa</taxon>
        <taxon>Arthropoda</taxon>
        <taxon>Hexapoda</taxon>
        <taxon>Insecta</taxon>
        <taxon>Pterygota</taxon>
        <taxon>Neoptera</taxon>
        <taxon>Endopterygota</taxon>
        <taxon>Coleoptera</taxon>
        <taxon>Polyphaga</taxon>
        <taxon>Cucujiformia</taxon>
        <taxon>Curculionidae</taxon>
        <taxon>Scolytinae</taxon>
        <taxon>Dendroctonus</taxon>
    </lineage>
</organism>
<reference evidence="13 14" key="2">
    <citation type="journal article" date="2013" name="Genome Biol.">
        <title>Draft genome of the mountain pine beetle, Dendroctonus ponderosae Hopkins, a major forest pest.</title>
        <authorList>
            <person name="Keeling C.I."/>
            <person name="Yuen M.M."/>
            <person name="Liao N.Y."/>
            <person name="Docking T.R."/>
            <person name="Chan S.K."/>
            <person name="Taylor G.A."/>
            <person name="Palmquist D.L."/>
            <person name="Jackman S.D."/>
            <person name="Nguyen A."/>
            <person name="Li M."/>
            <person name="Henderson H."/>
            <person name="Janes J.K."/>
            <person name="Zhao Y."/>
            <person name="Pandoh P."/>
            <person name="Moore R."/>
            <person name="Sperling F.A."/>
            <person name="Huber D.P."/>
            <person name="Birol I."/>
            <person name="Jones S.J."/>
            <person name="Bohlmann J."/>
        </authorList>
    </citation>
    <scope>NUCLEOTIDE SEQUENCE</scope>
</reference>
<comment type="similarity">
    <text evidence="1 4 7">Belongs to the aldehyde dehydrogenase family.</text>
</comment>
<feature type="domain" description="Aldehyde dehydrogenase" evidence="9">
    <location>
        <begin position="8"/>
        <end position="428"/>
    </location>
</feature>
<evidence type="ECO:0000256" key="8">
    <source>
        <dbReference type="SAM" id="Phobius"/>
    </source>
</evidence>
<dbReference type="EnsemblMetazoa" id="XM_019903207.1">
    <property type="protein sequence ID" value="XP_019758766.1"/>
    <property type="gene ID" value="LOC109536810"/>
</dbReference>
<dbReference type="FunFam" id="3.40.309.10:FF:000003">
    <property type="entry name" value="Aldehyde dehydrogenase"/>
    <property type="match status" value="1"/>
</dbReference>
<dbReference type="GO" id="GO:0004029">
    <property type="term" value="F:aldehyde dehydrogenase (NAD+) activity"/>
    <property type="evidence" value="ECO:0007669"/>
    <property type="project" value="TreeGrafter"/>
</dbReference>
<dbReference type="Pfam" id="PF00171">
    <property type="entry name" value="Aldedh"/>
    <property type="match status" value="1"/>
</dbReference>
<dbReference type="EMBL" id="KB632408">
    <property type="protein sequence ID" value="ERL95123.1"/>
    <property type="molecule type" value="Genomic_DNA"/>
</dbReference>
<sequence>MPQPSQMVATLRNSFNSGKTKPVAFRKKQLQSLLKMYEERKDEIMAALWTDLRKSKAESMLSELFFLTNDIKNSLYYIDSWTKPEHVEKDLANVLNSAYIQSDPYGVVLIIGSWNYPFQLTLLPLQGAIAAGNCVIIKPSEVSQASAKLMAELLPQYLDSDCYKVYDGGIPETTELLKERFDYIFYTGNTQVGKLIHAAANQFITPVTLELGGKSPCYIDDTVNINIAAKRIIWGKCLNVGQTCVAPDYILCTKEVEAKFLKAAKEAIEQFYGKNPKDSPDLPRIISDRHFQRLRELLKHGKIALGGESDASDKYIAPTILIDVKRNDPVLTEEIFGPILPIVNIDNAYEAINYINGYEKPLALYVFSNSKSNVDLFINNTSSGSVCVNDTVMQLTVDTLPFGGVGSSGMGNYHGKFSFDTFSHQKAVLYKNLGALGEKLGAARYPPATNFKGKYFEVMLTKRPFLFDLVRRSRHLLGFFLGFASFYLWNSFGKYFQY</sequence>
<evidence type="ECO:0000313" key="14">
    <source>
        <dbReference type="Proteomes" id="UP000030742"/>
    </source>
</evidence>
<dbReference type="InterPro" id="IPR015590">
    <property type="entry name" value="Aldehyde_DH_dom"/>
</dbReference>
<feature type="transmembrane region" description="Helical" evidence="8">
    <location>
        <begin position="476"/>
        <end position="492"/>
    </location>
</feature>
<feature type="active site" evidence="5 6">
    <location>
        <position position="210"/>
    </location>
</feature>
<dbReference type="EnsemblMetazoa" id="XM_019903209.1">
    <property type="protein sequence ID" value="XP_019758768.1"/>
    <property type="gene ID" value="LOC109536810"/>
</dbReference>
<evidence type="ECO:0000313" key="11">
    <source>
        <dbReference type="EMBL" id="ERL95123.1"/>
    </source>
</evidence>
<keyword evidence="8" id="KW-0472">Membrane</keyword>
<dbReference type="EnsemblMetazoa" id="XM_019903205.1">
    <property type="protein sequence ID" value="XP_019758764.1"/>
    <property type="gene ID" value="LOC109536810"/>
</dbReference>
<dbReference type="SUPFAM" id="SSF53720">
    <property type="entry name" value="ALDH-like"/>
    <property type="match status" value="1"/>
</dbReference>
<dbReference type="InterPro" id="IPR029510">
    <property type="entry name" value="Ald_DH_CS_GLU"/>
</dbReference>
<dbReference type="AlphaFoldDB" id="J3JVG7"/>